<feature type="transmembrane region" description="Helical" evidence="2">
    <location>
        <begin position="67"/>
        <end position="86"/>
    </location>
</feature>
<dbReference type="Proteomes" id="UP000437709">
    <property type="component" value="Unassembled WGS sequence"/>
</dbReference>
<feature type="transmembrane region" description="Helical" evidence="2">
    <location>
        <begin position="173"/>
        <end position="194"/>
    </location>
</feature>
<accession>A0A6N7ED00</accession>
<sequence length="238" mass="26283">MTATTRTAPHPPARRLTRPPARGPRRGRRLWGLVTFLSLGVVGYAVVVYFGFDPSRSTVELREDVPWHYAVLMGHIVTAAVALAVGPLQLSRRIRAHRRVHRWIGRTYLFAGVLPSVVFGVPAAILSTQGAGAAAGLLVGDVAWGVTAVVAYRAARQRRYRDHARWMVRNFALTFAAVTFRVWLPLLILAQVPLLESVHGGDFDALFTVAYTATCWLAFLPNLAVVMLIQRRQGVPSR</sequence>
<evidence type="ECO:0000313" key="4">
    <source>
        <dbReference type="Proteomes" id="UP000437709"/>
    </source>
</evidence>
<feature type="region of interest" description="Disordered" evidence="1">
    <location>
        <begin position="1"/>
        <end position="24"/>
    </location>
</feature>
<protein>
    <submittedName>
        <fullName evidence="3">DUF2306 domain-containing protein</fullName>
    </submittedName>
</protein>
<feature type="transmembrane region" description="Helical" evidence="2">
    <location>
        <begin position="30"/>
        <end position="52"/>
    </location>
</feature>
<dbReference type="InterPro" id="IPR018750">
    <property type="entry name" value="DUF2306_membrane"/>
</dbReference>
<feature type="transmembrane region" description="Helical" evidence="2">
    <location>
        <begin position="107"/>
        <end position="125"/>
    </location>
</feature>
<gene>
    <name evidence="3" type="ORF">GB881_04375</name>
</gene>
<name>A0A6N7ED00_9MICO</name>
<dbReference type="AlphaFoldDB" id="A0A6N7ED00"/>
<evidence type="ECO:0000256" key="1">
    <source>
        <dbReference type="SAM" id="MobiDB-lite"/>
    </source>
</evidence>
<keyword evidence="2" id="KW-1133">Transmembrane helix</keyword>
<dbReference type="Pfam" id="PF10067">
    <property type="entry name" value="DUF2306"/>
    <property type="match status" value="1"/>
</dbReference>
<keyword evidence="2" id="KW-0812">Transmembrane</keyword>
<keyword evidence="4" id="KW-1185">Reference proteome</keyword>
<dbReference type="OrthoDB" id="4698148at2"/>
<comment type="caution">
    <text evidence="3">The sequence shown here is derived from an EMBL/GenBank/DDBJ whole genome shotgun (WGS) entry which is preliminary data.</text>
</comment>
<dbReference type="RefSeq" id="WP_152196079.1">
    <property type="nucleotide sequence ID" value="NZ_VUKD01000004.1"/>
</dbReference>
<feature type="compositionally biased region" description="Basic residues" evidence="1">
    <location>
        <begin position="12"/>
        <end position="24"/>
    </location>
</feature>
<feature type="transmembrane region" description="Helical" evidence="2">
    <location>
        <begin position="206"/>
        <end position="229"/>
    </location>
</feature>
<proteinExistence type="predicted"/>
<keyword evidence="2" id="KW-0472">Membrane</keyword>
<organism evidence="3 4">
    <name type="scientific">Georgenia subflava</name>
    <dbReference type="NCBI Taxonomy" id="1622177"/>
    <lineage>
        <taxon>Bacteria</taxon>
        <taxon>Bacillati</taxon>
        <taxon>Actinomycetota</taxon>
        <taxon>Actinomycetes</taxon>
        <taxon>Micrococcales</taxon>
        <taxon>Bogoriellaceae</taxon>
        <taxon>Georgenia</taxon>
    </lineage>
</organism>
<dbReference type="EMBL" id="WHPC01000009">
    <property type="protein sequence ID" value="MPV36292.1"/>
    <property type="molecule type" value="Genomic_DNA"/>
</dbReference>
<reference evidence="3 4" key="1">
    <citation type="submission" date="2019-10" db="EMBL/GenBank/DDBJ databases">
        <title>Georgenia wutianyii sp. nov. and Georgenia yuyongxinii sp. nov. isolated from plateau pika (Ochotona curzoniae) in the Qinghai-Tibet plateau of China.</title>
        <authorList>
            <person name="Tian Z."/>
        </authorList>
    </citation>
    <scope>NUCLEOTIDE SEQUENCE [LARGE SCALE GENOMIC DNA]</scope>
    <source>
        <strain evidence="3 4">JCM 19765</strain>
    </source>
</reference>
<feature type="transmembrane region" description="Helical" evidence="2">
    <location>
        <begin position="131"/>
        <end position="152"/>
    </location>
</feature>
<evidence type="ECO:0000256" key="2">
    <source>
        <dbReference type="SAM" id="Phobius"/>
    </source>
</evidence>
<evidence type="ECO:0000313" key="3">
    <source>
        <dbReference type="EMBL" id="MPV36292.1"/>
    </source>
</evidence>